<evidence type="ECO:0000256" key="1">
    <source>
        <dbReference type="ARBA" id="ARBA00022729"/>
    </source>
</evidence>
<dbReference type="OMA" id="WNDEDEC"/>
<feature type="domain" description="ZP" evidence="6">
    <location>
        <begin position="692"/>
        <end position="946"/>
    </location>
</feature>
<dbReference type="Pfam" id="PF00100">
    <property type="entry name" value="Zona_pellucida"/>
    <property type="match status" value="1"/>
</dbReference>
<evidence type="ECO:0000259" key="5">
    <source>
        <dbReference type="PROSITE" id="PS50853"/>
    </source>
</evidence>
<keyword evidence="8" id="KW-1185">Reference proteome</keyword>
<dbReference type="SUPFAM" id="SSF57196">
    <property type="entry name" value="EGF/Laminin"/>
    <property type="match status" value="1"/>
</dbReference>
<dbReference type="PANTHER" id="PTHR14002:SF60">
    <property type="entry name" value="ZP DOMAIN-CONTAINING PROTEIN"/>
    <property type="match status" value="1"/>
</dbReference>
<dbReference type="PANTHER" id="PTHR14002">
    <property type="entry name" value="ENDOGLIN/TGF-BETA RECEPTOR TYPE III"/>
    <property type="match status" value="1"/>
</dbReference>
<feature type="domain" description="Fibronectin type-III" evidence="5">
    <location>
        <begin position="237"/>
        <end position="333"/>
    </location>
</feature>
<dbReference type="InterPro" id="IPR055355">
    <property type="entry name" value="ZP-C"/>
</dbReference>
<sequence length="1018" mass="113627">MNAVEFSFVFFTLAPLTSGFGRLADISFSLCWMSRNNALERQSGNILLNGTSVASIMKLDKVASLTVHPGVENRLTLKYGNATNAWTITIAPSKRFNKIQGLPPPQKDATIYTKRILDSLAPSDVFACENNTVFFYQDEEFFLATGHTLRLPLRLESRTTSMLLLSWAVNGGVAADSHTVTLYRADPDRFTAIGVDSTADDRYDFTSLQSCSLYVVCVEIAATRTFTCLPAITDPDVPQDLNVSSWNSSSVSLTWGHENSRLSLFLLTIFYLNGTDQVTEEVCFWLKDHASSFTWSDVQPCTRVRFGLQSVCQSGVESRYSDMVMNDGNSVHSRIQALRQTSFGPDNYTLEWVVGNASSISKFRVFHDGVVQGVTLLTNYSVEGLSPCQRYQARVEALCGADVVMSVKSIRAHTGPRGVSELRYRSNDSTVLWTPSTAHQSAVAFLYELSLKNGTPIRSSRVTDTELQLPGLDEGKSYVLDVWEECDGEWESEHTQLCFEGANATFGFLLRTAGSAQDLDMDLEFLSTGLPVVVPWSLPEDAHNDQSQSRQLMEKIFKDKIQELLSDSEQPVHVELVSLQPADEPNKTTAVLVAFDALTFEENVPLPVEEQLDFIHSLNETDFSVRDGVLYWDGPDMCPPVTPPLCPGNSLCINTLGSFTCVCKHGYYDVSRVVEPQVPSKLICNENGLFSHCLEKLMIGGIAKPYLTSYIGGEVEVRLNDGRCQVEESDLLYYFHTSRKSSECGTERRVNKTHFEYQNSLTVSLTKKQKISRRDLKVVWRCVYPRHYIRNAHVSMDMEWLSSLSFVQFNSSLQLGLTMSLYKDGSYNQSYTDVISLEQDDILYLQVALQTNNSFASDVLLQVESCWATESPDPQDPVQGVFLQDGCPIDQTFYWISVNGQGQSSRFSIEMFTLPKGLALYIHCLANICGHDRDCTKNCSVQQRTKRSMSPTDGKEERAAVVSAGPLLVHTRTQPSHWPERVNMIWIVAGAVGLLTAAVLTVSAAKAIMTYYERLQLQ</sequence>
<dbReference type="PROSITE" id="PS50853">
    <property type="entry name" value="FN3"/>
    <property type="match status" value="1"/>
</dbReference>
<dbReference type="InParanoid" id="A0A3P8WFU7"/>
<dbReference type="Proteomes" id="UP000265120">
    <property type="component" value="Chromosome 8"/>
</dbReference>
<keyword evidence="1 4" id="KW-0732">Signal</keyword>
<dbReference type="Gene3D" id="2.60.40.10">
    <property type="entry name" value="Immunoglobulins"/>
    <property type="match status" value="1"/>
</dbReference>
<dbReference type="InterPro" id="IPR000152">
    <property type="entry name" value="EGF-type_Asp/Asn_hydroxyl_site"/>
</dbReference>
<organism evidence="7 8">
    <name type="scientific">Cynoglossus semilaevis</name>
    <name type="common">Tongue sole</name>
    <dbReference type="NCBI Taxonomy" id="244447"/>
    <lineage>
        <taxon>Eukaryota</taxon>
        <taxon>Metazoa</taxon>
        <taxon>Chordata</taxon>
        <taxon>Craniata</taxon>
        <taxon>Vertebrata</taxon>
        <taxon>Euteleostomi</taxon>
        <taxon>Actinopterygii</taxon>
        <taxon>Neopterygii</taxon>
        <taxon>Teleostei</taxon>
        <taxon>Neoteleostei</taxon>
        <taxon>Acanthomorphata</taxon>
        <taxon>Carangaria</taxon>
        <taxon>Pleuronectiformes</taxon>
        <taxon>Pleuronectoidei</taxon>
        <taxon>Cynoglossidae</taxon>
        <taxon>Cynoglossinae</taxon>
        <taxon>Cynoglossus</taxon>
    </lineage>
</organism>
<dbReference type="RefSeq" id="XP_008314273.1">
    <property type="nucleotide sequence ID" value="XM_008316051.2"/>
</dbReference>
<dbReference type="PROSITE" id="PS00010">
    <property type="entry name" value="ASX_HYDROXYL"/>
    <property type="match status" value="1"/>
</dbReference>
<keyword evidence="3" id="KW-1133">Transmembrane helix</keyword>
<dbReference type="InterPro" id="IPR003961">
    <property type="entry name" value="FN3_dom"/>
</dbReference>
<evidence type="ECO:0000256" key="2">
    <source>
        <dbReference type="ARBA" id="ARBA00023157"/>
    </source>
</evidence>
<keyword evidence="3" id="KW-0812">Transmembrane</keyword>
<proteinExistence type="predicted"/>
<feature type="transmembrane region" description="Helical" evidence="3">
    <location>
        <begin position="984"/>
        <end position="1005"/>
    </location>
</feature>
<accession>A0A3P8WFU7</accession>
<dbReference type="Gene3D" id="2.10.25.10">
    <property type="entry name" value="Laminin"/>
    <property type="match status" value="1"/>
</dbReference>
<reference evidence="7" key="2">
    <citation type="submission" date="2025-08" db="UniProtKB">
        <authorList>
            <consortium name="Ensembl"/>
        </authorList>
    </citation>
    <scope>IDENTIFICATION</scope>
</reference>
<dbReference type="InterPro" id="IPR049883">
    <property type="entry name" value="NOTCH1_EGF-like"/>
</dbReference>
<dbReference type="PROSITE" id="PS51034">
    <property type="entry name" value="ZP_2"/>
    <property type="match status" value="1"/>
</dbReference>
<dbReference type="Ensembl" id="ENSCSET00000026694.1">
    <property type="protein sequence ID" value="ENSCSEP00000026343.1"/>
    <property type="gene ID" value="ENSCSEG00000016831.1"/>
</dbReference>
<keyword evidence="3" id="KW-0472">Membrane</keyword>
<dbReference type="Gene3D" id="2.60.40.3210">
    <property type="entry name" value="Zona pellucida, ZP-N domain"/>
    <property type="match status" value="1"/>
</dbReference>
<dbReference type="SMART" id="SM00241">
    <property type="entry name" value="ZP"/>
    <property type="match status" value="1"/>
</dbReference>
<name>A0A3P8WFU7_CYNSE</name>
<dbReference type="SUPFAM" id="SSF49265">
    <property type="entry name" value="Fibronectin type III"/>
    <property type="match status" value="2"/>
</dbReference>
<dbReference type="InterPro" id="IPR013783">
    <property type="entry name" value="Ig-like_fold"/>
</dbReference>
<protein>
    <submittedName>
        <fullName evidence="7">Uncharacterized LOC103383051</fullName>
    </submittedName>
</protein>
<dbReference type="InterPro" id="IPR042235">
    <property type="entry name" value="ZP-C_dom"/>
</dbReference>
<reference evidence="7 8" key="1">
    <citation type="journal article" date="2014" name="Nat. Genet.">
        <title>Whole-genome sequence of a flatfish provides insights into ZW sex chromosome evolution and adaptation to a benthic lifestyle.</title>
        <authorList>
            <person name="Chen S."/>
            <person name="Zhang G."/>
            <person name="Shao C."/>
            <person name="Huang Q."/>
            <person name="Liu G."/>
            <person name="Zhang P."/>
            <person name="Song W."/>
            <person name="An N."/>
            <person name="Chalopin D."/>
            <person name="Volff J.N."/>
            <person name="Hong Y."/>
            <person name="Li Q."/>
            <person name="Sha Z."/>
            <person name="Zhou H."/>
            <person name="Xie M."/>
            <person name="Yu Q."/>
            <person name="Liu Y."/>
            <person name="Xiang H."/>
            <person name="Wang N."/>
            <person name="Wu K."/>
            <person name="Yang C."/>
            <person name="Zhou Q."/>
            <person name="Liao X."/>
            <person name="Yang L."/>
            <person name="Hu Q."/>
            <person name="Zhang J."/>
            <person name="Meng L."/>
            <person name="Jin L."/>
            <person name="Tian Y."/>
            <person name="Lian J."/>
            <person name="Yang J."/>
            <person name="Miao G."/>
            <person name="Liu S."/>
            <person name="Liang Z."/>
            <person name="Yan F."/>
            <person name="Li Y."/>
            <person name="Sun B."/>
            <person name="Zhang H."/>
            <person name="Zhang J."/>
            <person name="Zhu Y."/>
            <person name="Du M."/>
            <person name="Zhao Y."/>
            <person name="Schartl M."/>
            <person name="Tang Q."/>
            <person name="Wang J."/>
        </authorList>
    </citation>
    <scope>NUCLEOTIDE SEQUENCE</scope>
</reference>
<dbReference type="SMART" id="SM00060">
    <property type="entry name" value="FN3"/>
    <property type="match status" value="2"/>
</dbReference>
<dbReference type="CDD" id="cd00054">
    <property type="entry name" value="EGF_CA"/>
    <property type="match status" value="1"/>
</dbReference>
<keyword evidence="2" id="KW-1015">Disulfide bond</keyword>
<dbReference type="Pfam" id="PF07645">
    <property type="entry name" value="EGF_CA"/>
    <property type="match status" value="1"/>
</dbReference>
<dbReference type="InterPro" id="IPR036116">
    <property type="entry name" value="FN3_sf"/>
</dbReference>
<evidence type="ECO:0000256" key="3">
    <source>
        <dbReference type="SAM" id="Phobius"/>
    </source>
</evidence>
<dbReference type="OrthoDB" id="9987373at2759"/>
<dbReference type="STRING" id="244447.ENSCSEP00000026343"/>
<dbReference type="InterPro" id="IPR001507">
    <property type="entry name" value="ZP_dom"/>
</dbReference>
<evidence type="ECO:0000259" key="6">
    <source>
        <dbReference type="PROSITE" id="PS51034"/>
    </source>
</evidence>
<evidence type="ECO:0000313" key="7">
    <source>
        <dbReference type="Ensembl" id="ENSCSEP00000026343.1"/>
    </source>
</evidence>
<dbReference type="AlphaFoldDB" id="A0A3P8WFU7"/>
<evidence type="ECO:0000313" key="8">
    <source>
        <dbReference type="Proteomes" id="UP000265120"/>
    </source>
</evidence>
<dbReference type="Gene3D" id="2.60.40.4100">
    <property type="entry name" value="Zona pellucida, ZP-C domain"/>
    <property type="match status" value="1"/>
</dbReference>
<dbReference type="KEGG" id="csem:103383051"/>
<feature type="chain" id="PRO_5017980899" evidence="4">
    <location>
        <begin position="20"/>
        <end position="1018"/>
    </location>
</feature>
<evidence type="ECO:0000256" key="4">
    <source>
        <dbReference type="SAM" id="SignalP"/>
    </source>
</evidence>
<dbReference type="GeneTree" id="ENSGT00940000163632"/>
<feature type="signal peptide" evidence="4">
    <location>
        <begin position="1"/>
        <end position="19"/>
    </location>
</feature>
<dbReference type="GeneID" id="103383051"/>
<reference evidence="7" key="3">
    <citation type="submission" date="2025-09" db="UniProtKB">
        <authorList>
            <consortium name="Ensembl"/>
        </authorList>
    </citation>
    <scope>IDENTIFICATION</scope>
</reference>